<keyword evidence="2 7" id="KW-0813">Transport</keyword>
<dbReference type="InterPro" id="IPR023996">
    <property type="entry name" value="TonB-dep_OMP_SusC/RagA"/>
</dbReference>
<keyword evidence="4 7" id="KW-0812">Transmembrane</keyword>
<accession>A0A1I0Z9L6</accession>
<evidence type="ECO:0000256" key="4">
    <source>
        <dbReference type="ARBA" id="ARBA00022692"/>
    </source>
</evidence>
<evidence type="ECO:0000256" key="6">
    <source>
        <dbReference type="ARBA" id="ARBA00023237"/>
    </source>
</evidence>
<dbReference type="InterPro" id="IPR039426">
    <property type="entry name" value="TonB-dep_rcpt-like"/>
</dbReference>
<dbReference type="Pfam" id="PF07715">
    <property type="entry name" value="Plug"/>
    <property type="match status" value="1"/>
</dbReference>
<dbReference type="InterPro" id="IPR008969">
    <property type="entry name" value="CarboxyPept-like_regulatory"/>
</dbReference>
<keyword evidence="6 7" id="KW-0998">Cell outer membrane</keyword>
<name>A0A1I0Z9L6_9BACT</name>
<dbReference type="InterPro" id="IPR023997">
    <property type="entry name" value="TonB-dep_OMP_SusC/RagA_CS"/>
</dbReference>
<dbReference type="SUPFAM" id="SSF49464">
    <property type="entry name" value="Carboxypeptidase regulatory domain-like"/>
    <property type="match status" value="1"/>
</dbReference>
<evidence type="ECO:0000256" key="5">
    <source>
        <dbReference type="ARBA" id="ARBA00023136"/>
    </source>
</evidence>
<dbReference type="Gene3D" id="2.170.130.10">
    <property type="entry name" value="TonB-dependent receptor, plug domain"/>
    <property type="match status" value="1"/>
</dbReference>
<dbReference type="STRING" id="237018.SAMN04489723_105292"/>
<comment type="subcellular location">
    <subcellularLocation>
        <location evidence="1 7">Cell outer membrane</location>
        <topology evidence="1 7">Multi-pass membrane protein</topology>
    </subcellularLocation>
</comment>
<reference evidence="9 10" key="1">
    <citation type="submission" date="2016-10" db="EMBL/GenBank/DDBJ databases">
        <authorList>
            <person name="de Groot N.N."/>
        </authorList>
    </citation>
    <scope>NUCLEOTIDE SEQUENCE [LARGE SCALE GENOMIC DNA]</scope>
    <source>
        <strain evidence="9 10">DSM 23399</strain>
    </source>
</reference>
<sequence length="1119" mass="121805">MIANDCINKKKDKFLKLILLPNLSMFMKNIYKNLSALFVLLVLTGAAAFAQKTVTGTVLDEYDVGLPGVTILVKGTTTGTATDIDGKFSLNVPSDQSVLVFSFIGYSPIEQAVGNRSIVDVKMAPDERTLTEMVVTGYTIDSRRETTGAIATVDPKDLTVIPTGNVEQALQGRVSGVTVITNGQPGTSSIIRVRGFGSFGGNQPLYVVDGVPVGSTDFLNPDDIESTTVLKDAAAASIYGARASNGVIIYTTKRGRKGNQKLRVDYNGMFGVTTPGEGLEMMNPQDFATYTWLAETNQAMQDGRAPKYEHAQFGTGSTPVLPYYINVGGSSGVAGPFSEAQLAAEREKYNVDRTKGGVYQVVRAATGEGTDWYKELTRNAPLNRHSIGLNGGSETSRFFVGLGYQDQAGIMLNNSFKRISLRANSEFDVTKRFRIGENFQATYRQVLGQTGGTGGQGVAQDENDILQAFRMPSIIPVYDEFGGYAGTAAKAFNNPRNPIANRDGLVDNRNFNANIFGNVYAEVDIIDNVKFRTSFGGQYNNYYYWDYSRLQYENSENNSAFGYGEGSGFNFGWVFTNTVSWKKQFDKHSFDVILGQEALNTGSGRNISASGQNPFSTDPNFVTISNLPVSTRQVNSSQYKGVNFASYFGRFNYTYNDKYLFSAVVRRDGSSVFGANSRYGVFPAFSGAWRMSSESFMSGMTWIDELKVRGGWGQMGNSNPVPATNQYSLFGGNVGASSYDISGSNSSALIGFRRTTIGNPNTQWETAVTQNIGFDGTFFNGRLDVIFDVWQKDTKDLLFQLPIPQTAGSNATPPFVNIGQMKNAGIDLLVAVKGNLSSAFTYDMTVTASTLKNEIVALAPGLDIITSINPSYRGIQPIRNQVGHSLSSFYGYQVEGLFSSAEDVANHATQTGAAPGRFKFADIEGRDADGKLTGKPDGQITPDDRTFIGSPVPDFTGGVNFTVGYKGLDLSVYLYTSLGNEIFNQSRWFTDFYQTFEGAAISERLKDAWTPQNLGATIPIVEKTANFSTSDVSNSFYVENGSYLRLQNVTLGYTLPAPLLERWRLEKLRVFASTNNLFTITGYSGLDPAVGGNADTTFGIDVGNYPVTRGYTFGVNLSF</sequence>
<evidence type="ECO:0000313" key="9">
    <source>
        <dbReference type="EMBL" id="SFB21270.1"/>
    </source>
</evidence>
<dbReference type="InterPro" id="IPR036942">
    <property type="entry name" value="Beta-barrel_TonB_sf"/>
</dbReference>
<keyword evidence="10" id="KW-1185">Reference proteome</keyword>
<gene>
    <name evidence="9" type="ORF">SAMN04489723_105292</name>
</gene>
<dbReference type="PROSITE" id="PS52016">
    <property type="entry name" value="TONB_DEPENDENT_REC_3"/>
    <property type="match status" value="1"/>
</dbReference>
<dbReference type="EMBL" id="FOKK01000005">
    <property type="protein sequence ID" value="SFB21270.1"/>
    <property type="molecule type" value="Genomic_DNA"/>
</dbReference>
<evidence type="ECO:0000256" key="1">
    <source>
        <dbReference type="ARBA" id="ARBA00004571"/>
    </source>
</evidence>
<evidence type="ECO:0000256" key="7">
    <source>
        <dbReference type="PROSITE-ProRule" id="PRU01360"/>
    </source>
</evidence>
<dbReference type="Proteomes" id="UP000198790">
    <property type="component" value="Unassembled WGS sequence"/>
</dbReference>
<dbReference type="NCBIfam" id="TIGR04056">
    <property type="entry name" value="OMP_RagA_SusC"/>
    <property type="match status" value="1"/>
</dbReference>
<dbReference type="GO" id="GO:0009279">
    <property type="term" value="C:cell outer membrane"/>
    <property type="evidence" value="ECO:0007669"/>
    <property type="project" value="UniProtKB-SubCell"/>
</dbReference>
<dbReference type="AlphaFoldDB" id="A0A1I0Z9L6"/>
<evidence type="ECO:0000256" key="2">
    <source>
        <dbReference type="ARBA" id="ARBA00022448"/>
    </source>
</evidence>
<protein>
    <submittedName>
        <fullName evidence="9">TonB-linked outer membrane protein, SusC/RagA family</fullName>
    </submittedName>
</protein>
<keyword evidence="3 7" id="KW-1134">Transmembrane beta strand</keyword>
<dbReference type="SUPFAM" id="SSF56935">
    <property type="entry name" value="Porins"/>
    <property type="match status" value="1"/>
</dbReference>
<organism evidence="9 10">
    <name type="scientific">Algoriphagus aquimarinus</name>
    <dbReference type="NCBI Taxonomy" id="237018"/>
    <lineage>
        <taxon>Bacteria</taxon>
        <taxon>Pseudomonadati</taxon>
        <taxon>Bacteroidota</taxon>
        <taxon>Cytophagia</taxon>
        <taxon>Cytophagales</taxon>
        <taxon>Cyclobacteriaceae</taxon>
        <taxon>Algoriphagus</taxon>
    </lineage>
</organism>
<dbReference type="InterPro" id="IPR012910">
    <property type="entry name" value="Plug_dom"/>
</dbReference>
<proteinExistence type="inferred from homology"/>
<dbReference type="Pfam" id="PF13715">
    <property type="entry name" value="CarbopepD_reg_2"/>
    <property type="match status" value="1"/>
</dbReference>
<dbReference type="Gene3D" id="2.60.40.1120">
    <property type="entry name" value="Carboxypeptidase-like, regulatory domain"/>
    <property type="match status" value="1"/>
</dbReference>
<evidence type="ECO:0000313" key="10">
    <source>
        <dbReference type="Proteomes" id="UP000198790"/>
    </source>
</evidence>
<feature type="domain" description="TonB-dependent receptor plug" evidence="8">
    <location>
        <begin position="143"/>
        <end position="247"/>
    </location>
</feature>
<dbReference type="Gene3D" id="2.40.170.20">
    <property type="entry name" value="TonB-dependent receptor, beta-barrel domain"/>
    <property type="match status" value="1"/>
</dbReference>
<comment type="similarity">
    <text evidence="7">Belongs to the TonB-dependent receptor family.</text>
</comment>
<evidence type="ECO:0000259" key="8">
    <source>
        <dbReference type="Pfam" id="PF07715"/>
    </source>
</evidence>
<evidence type="ECO:0000256" key="3">
    <source>
        <dbReference type="ARBA" id="ARBA00022452"/>
    </source>
</evidence>
<dbReference type="NCBIfam" id="TIGR04057">
    <property type="entry name" value="SusC_RagA_signa"/>
    <property type="match status" value="1"/>
</dbReference>
<keyword evidence="5 7" id="KW-0472">Membrane</keyword>
<dbReference type="InterPro" id="IPR037066">
    <property type="entry name" value="Plug_dom_sf"/>
</dbReference>